<protein>
    <submittedName>
        <fullName evidence="2">Uncharacterized protein</fullName>
    </submittedName>
</protein>
<organism evidence="2">
    <name type="scientific">Siphoviridae sp. ctmqu18</name>
    <dbReference type="NCBI Taxonomy" id="2825655"/>
    <lineage>
        <taxon>Viruses</taxon>
        <taxon>Duplodnaviria</taxon>
        <taxon>Heunggongvirae</taxon>
        <taxon>Uroviricota</taxon>
        <taxon>Caudoviricetes</taxon>
    </lineage>
</organism>
<accession>A0A8S5V638</accession>
<name>A0A8S5V638_9CAUD</name>
<evidence type="ECO:0000256" key="1">
    <source>
        <dbReference type="SAM" id="Phobius"/>
    </source>
</evidence>
<dbReference type="EMBL" id="BK016207">
    <property type="protein sequence ID" value="DAG02216.1"/>
    <property type="molecule type" value="Genomic_DNA"/>
</dbReference>
<reference evidence="2" key="1">
    <citation type="journal article" date="2021" name="Proc. Natl. Acad. Sci. U.S.A.">
        <title>A Catalog of Tens of Thousands of Viruses from Human Metagenomes Reveals Hidden Associations with Chronic Diseases.</title>
        <authorList>
            <person name="Tisza M.J."/>
            <person name="Buck C.B."/>
        </authorList>
    </citation>
    <scope>NUCLEOTIDE SEQUENCE</scope>
    <source>
        <strain evidence="2">Ctmqu18</strain>
    </source>
</reference>
<evidence type="ECO:0000313" key="2">
    <source>
        <dbReference type="EMBL" id="DAG02216.1"/>
    </source>
</evidence>
<feature type="transmembrane region" description="Helical" evidence="1">
    <location>
        <begin position="6"/>
        <end position="22"/>
    </location>
</feature>
<proteinExistence type="predicted"/>
<sequence length="106" mass="12332">MNIEFNFILTIISVVAAVYFAFKSDSRANDDDVSRKAQEGAILSQKLDSIREDTQEIRKEIVDVRGKVNALSERLILVEHDTKSAHERLNHFEEEESQKKSRKRWL</sequence>
<keyword evidence="1" id="KW-0472">Membrane</keyword>
<keyword evidence="1" id="KW-1133">Transmembrane helix</keyword>
<keyword evidence="1" id="KW-0812">Transmembrane</keyword>